<feature type="compositionally biased region" description="Polar residues" evidence="1">
    <location>
        <begin position="500"/>
        <end position="520"/>
    </location>
</feature>
<dbReference type="Proteomes" id="UP000304947">
    <property type="component" value="Unassembled WGS sequence"/>
</dbReference>
<evidence type="ECO:0000256" key="1">
    <source>
        <dbReference type="SAM" id="MobiDB-lite"/>
    </source>
</evidence>
<feature type="compositionally biased region" description="Polar residues" evidence="1">
    <location>
        <begin position="278"/>
        <end position="290"/>
    </location>
</feature>
<evidence type="ECO:0000313" key="2">
    <source>
        <dbReference type="EMBL" id="TIA27784.1"/>
    </source>
</evidence>
<evidence type="ECO:0000313" key="3">
    <source>
        <dbReference type="Proteomes" id="UP000304947"/>
    </source>
</evidence>
<feature type="region of interest" description="Disordered" evidence="1">
    <location>
        <begin position="91"/>
        <end position="132"/>
    </location>
</feature>
<feature type="compositionally biased region" description="Polar residues" evidence="1">
    <location>
        <begin position="330"/>
        <end position="361"/>
    </location>
</feature>
<accession>A0A4T0B882</accession>
<reference evidence="2 3" key="1">
    <citation type="submission" date="2018-10" db="EMBL/GenBank/DDBJ databases">
        <title>Fifty Aureobasidium pullulans genomes reveal a recombining polyextremotolerant generalist.</title>
        <authorList>
            <person name="Gostincar C."/>
            <person name="Turk M."/>
            <person name="Zajc J."/>
            <person name="Gunde-Cimerman N."/>
        </authorList>
    </citation>
    <scope>NUCLEOTIDE SEQUENCE [LARGE SCALE GENOMIC DNA]</scope>
    <source>
        <strain evidence="2 3">EXF-3380</strain>
    </source>
</reference>
<dbReference type="EMBL" id="QZBU01003339">
    <property type="protein sequence ID" value="TIA27784.1"/>
    <property type="molecule type" value="Genomic_DNA"/>
</dbReference>
<feature type="non-terminal residue" evidence="2">
    <location>
        <position position="1"/>
    </location>
</feature>
<feature type="region of interest" description="Disordered" evidence="1">
    <location>
        <begin position="158"/>
        <end position="375"/>
    </location>
</feature>
<protein>
    <recommendedName>
        <fullName evidence="4">Up-regulated during septation protein 1 domain-containing protein</fullName>
    </recommendedName>
</protein>
<sequence>PHELLPKSKPRRKSPKGQLQKFTTRWFIQRITIMSGKSQYALFPRSDSQLPPMRYKLTQSPGERAKLVLVNETSNLEPRPLYKEVARGRGVVRGHRQERSDVLPLRSSENLRASPATHEKQRSLSSNPGRQRSMVAQELYSRPRDAISAETLQPAMLQPMSYEAPRKTSISDLSEKLGPRIMARKNSRDEAPMTIRKSSRDESIPSSRKGSRDESFTSARKNSVDEVPEPLKVTPRLQLTTVPEARDESIMERGRPISRRDSKRGHSVDPFSGGMSPRSHSAAPTYTLPQTCYAPSGSYSVQPSPSKTPTSARPSLHSSASTPAVPRLPSIQQSLSAPNTARPTFHPSPSISARPSLQASPWQPEHPRKDSLDPLHLRTEGPFRVVRALREIDKSCLRLFEECELLQQERQTLHTEMMSVINNKNFNSSHLAIIRQQQQDLVELDSKIDACVHSIMERQRKKTKLVDGLPEVQEMDKAEELKEKIAAREAEANGVASPVKTASSWAPRESSLNSSVQANGLLSPPPSSKAQQRGTITYSAIFDFLDEFD</sequence>
<feature type="compositionally biased region" description="Basic and acidic residues" evidence="1">
    <location>
        <begin position="365"/>
        <end position="375"/>
    </location>
</feature>
<organism evidence="2 3">
    <name type="scientific">Aureobasidium pullulans</name>
    <name type="common">Black yeast</name>
    <name type="synonym">Pullularia pullulans</name>
    <dbReference type="NCBI Taxonomy" id="5580"/>
    <lineage>
        <taxon>Eukaryota</taxon>
        <taxon>Fungi</taxon>
        <taxon>Dikarya</taxon>
        <taxon>Ascomycota</taxon>
        <taxon>Pezizomycotina</taxon>
        <taxon>Dothideomycetes</taxon>
        <taxon>Dothideomycetidae</taxon>
        <taxon>Dothideales</taxon>
        <taxon>Saccotheciaceae</taxon>
        <taxon>Aureobasidium</taxon>
    </lineage>
</organism>
<feature type="compositionally biased region" description="Polar residues" evidence="1">
    <location>
        <begin position="297"/>
        <end position="322"/>
    </location>
</feature>
<feature type="region of interest" description="Disordered" evidence="1">
    <location>
        <begin position="498"/>
        <end position="533"/>
    </location>
</feature>
<gene>
    <name evidence="2" type="ORF">D6C83_07618</name>
</gene>
<evidence type="ECO:0008006" key="4">
    <source>
        <dbReference type="Google" id="ProtNLM"/>
    </source>
</evidence>
<name>A0A4T0B882_AURPU</name>
<dbReference type="AlphaFoldDB" id="A0A4T0B882"/>
<proteinExistence type="predicted"/>
<feature type="compositionally biased region" description="Basic and acidic residues" evidence="1">
    <location>
        <begin position="244"/>
        <end position="267"/>
    </location>
</feature>
<comment type="caution">
    <text evidence="2">The sequence shown here is derived from an EMBL/GenBank/DDBJ whole genome shotgun (WGS) entry which is preliminary data.</text>
</comment>